<sequence>MKFNSINVLIIILMFAGINIQANEFDWLRDDSRENDKVVNYLQQQNQQTEAWLKPTVPLQKELLAEWSNNRPQRGEQPWLLIGNAEYNIENHNGRRSLLTRELTGQNIKVLVDISLRQEKSDYYELGAWTISSDLHYVALAEDYDGSEQYTITVVDLFTQKEVVIAEGYAANIIWGQDSKSLYLIGLEKNTQRPNTLHRFYVANSKPAEFLLEETSKDWLLSFYSSGNKDYALVQSNNESSSEQRFLSLKSGNLSVPIRPRKTDVEYYADVDEETLYLNSNLDGAFKLYRSSLSEPSKWSIFYQPKLGAQINNFYLFSAGPVVITQADQIKKINVLSKSGRVRFSTELGTKGSVEWLSRSGDYNSNQLHIRTMSMITPPKWDRLNTRTLQRTLLSQDNYPTFDSALYHTEQVYIQSGTEKIPVTLAYRKDKFNSESAIFLYGYGAYGMTMKPYFMPQITSLMDRGIVYAIAHVRGGGYKGEEWHHAGAGINKAVSISDFTQVAESMKGYKNGLHPIFAIGGSAGGTLVSASLNKRPDLFSGAVLQVPFVDVVASMSDTSLPLTAQQYDEWGNPHLTSQLSIMRAYDPIRNLKIQDYPPVLTRVGLQDRRVPYWEGAKYIAKLSQMSQSSGPYLLYTDFKAGHASDRRQSLANQAREYSFLLTLDKLTKAEP</sequence>
<proteinExistence type="inferred from homology"/>
<comment type="similarity">
    <text evidence="1">Belongs to the peptidase S9A family.</text>
</comment>
<dbReference type="InterPro" id="IPR001375">
    <property type="entry name" value="Peptidase_S9_cat"/>
</dbReference>
<dbReference type="RefSeq" id="WP_075471070.1">
    <property type="nucleotide sequence ID" value="NZ_CAWQZC010000100.1"/>
</dbReference>
<gene>
    <name evidence="7" type="ORF">MT2528_0676</name>
</gene>
<dbReference type="GO" id="GO:0008233">
    <property type="term" value="F:peptidase activity"/>
    <property type="evidence" value="ECO:0007669"/>
    <property type="project" value="UniProtKB-KW"/>
</dbReference>
<dbReference type="Pfam" id="PF02897">
    <property type="entry name" value="Peptidase_S9_N"/>
    <property type="match status" value="1"/>
</dbReference>
<dbReference type="SUPFAM" id="SSF53474">
    <property type="entry name" value="alpha/beta-Hydrolases"/>
    <property type="match status" value="1"/>
</dbReference>
<dbReference type="Gene3D" id="3.40.50.1820">
    <property type="entry name" value="alpha/beta hydrolase"/>
    <property type="match status" value="1"/>
</dbReference>
<dbReference type="PANTHER" id="PTHR11757">
    <property type="entry name" value="PROTEASE FAMILY S9A OLIGOPEPTIDASE"/>
    <property type="match status" value="1"/>
</dbReference>
<keyword evidence="2 7" id="KW-0645">Protease</keyword>
<keyword evidence="3" id="KW-0378">Hydrolase</keyword>
<dbReference type="EMBL" id="FPLJ01000020">
    <property type="protein sequence ID" value="SGY84624.1"/>
    <property type="molecule type" value="Genomic_DNA"/>
</dbReference>
<evidence type="ECO:0000313" key="7">
    <source>
        <dbReference type="EMBL" id="SGY84624.1"/>
    </source>
</evidence>
<name>A0ABY1H8K9_9GAMM</name>
<dbReference type="InterPro" id="IPR029058">
    <property type="entry name" value="AB_hydrolase_fold"/>
</dbReference>
<evidence type="ECO:0000256" key="2">
    <source>
        <dbReference type="ARBA" id="ARBA00022670"/>
    </source>
</evidence>
<evidence type="ECO:0000256" key="4">
    <source>
        <dbReference type="ARBA" id="ARBA00022825"/>
    </source>
</evidence>
<evidence type="ECO:0000256" key="3">
    <source>
        <dbReference type="ARBA" id="ARBA00022801"/>
    </source>
</evidence>
<evidence type="ECO:0000259" key="6">
    <source>
        <dbReference type="Pfam" id="PF02897"/>
    </source>
</evidence>
<evidence type="ECO:0000259" key="5">
    <source>
        <dbReference type="Pfam" id="PF00326"/>
    </source>
</evidence>
<dbReference type="GeneID" id="61294400"/>
<dbReference type="PRINTS" id="PR00862">
    <property type="entry name" value="PROLIGOPTASE"/>
</dbReference>
<dbReference type="Gene3D" id="2.130.10.120">
    <property type="entry name" value="Prolyl oligopeptidase, N-terminal domain"/>
    <property type="match status" value="1"/>
</dbReference>
<dbReference type="InterPro" id="IPR002470">
    <property type="entry name" value="Peptidase_S9A"/>
</dbReference>
<organism evidence="7 8">
    <name type="scientific">Moritella viscosa</name>
    <dbReference type="NCBI Taxonomy" id="80854"/>
    <lineage>
        <taxon>Bacteria</taxon>
        <taxon>Pseudomonadati</taxon>
        <taxon>Pseudomonadota</taxon>
        <taxon>Gammaproteobacteria</taxon>
        <taxon>Alteromonadales</taxon>
        <taxon>Moritellaceae</taxon>
        <taxon>Moritella</taxon>
    </lineage>
</organism>
<dbReference type="PANTHER" id="PTHR11757:SF19">
    <property type="entry name" value="PROLYL ENDOPEPTIDASE-LIKE"/>
    <property type="match status" value="1"/>
</dbReference>
<comment type="caution">
    <text evidence="7">The sequence shown here is derived from an EMBL/GenBank/DDBJ whole genome shotgun (WGS) entry which is preliminary data.</text>
</comment>
<evidence type="ECO:0000313" key="8">
    <source>
        <dbReference type="Proteomes" id="UP000182660"/>
    </source>
</evidence>
<dbReference type="InterPro" id="IPR051543">
    <property type="entry name" value="Serine_Peptidase_S9A"/>
</dbReference>
<feature type="domain" description="Peptidase S9A N-terminal" evidence="6">
    <location>
        <begin position="25"/>
        <end position="396"/>
    </location>
</feature>
<feature type="domain" description="Peptidase S9 prolyl oligopeptidase catalytic" evidence="5">
    <location>
        <begin position="454"/>
        <end position="661"/>
    </location>
</feature>
<dbReference type="InterPro" id="IPR023302">
    <property type="entry name" value="Pept_S9A_N"/>
</dbReference>
<evidence type="ECO:0000256" key="1">
    <source>
        <dbReference type="ARBA" id="ARBA00005228"/>
    </source>
</evidence>
<keyword evidence="8" id="KW-1185">Reference proteome</keyword>
<accession>A0ABY1H8K9</accession>
<protein>
    <submittedName>
        <fullName evidence="7">Protease II</fullName>
    </submittedName>
</protein>
<dbReference type="Pfam" id="PF00326">
    <property type="entry name" value="Peptidase_S9"/>
    <property type="match status" value="1"/>
</dbReference>
<keyword evidence="4" id="KW-0720">Serine protease</keyword>
<reference evidence="7 8" key="1">
    <citation type="submission" date="2016-11" db="EMBL/GenBank/DDBJ databases">
        <authorList>
            <person name="Klemetsen T."/>
        </authorList>
    </citation>
    <scope>NUCLEOTIDE SEQUENCE [LARGE SCALE GENOMIC DNA]</scope>
    <source>
        <strain evidence="7">MT 2528</strain>
    </source>
</reference>
<dbReference type="GO" id="GO:0006508">
    <property type="term" value="P:proteolysis"/>
    <property type="evidence" value="ECO:0007669"/>
    <property type="project" value="UniProtKB-KW"/>
</dbReference>
<dbReference type="Proteomes" id="UP000182660">
    <property type="component" value="Unassembled WGS sequence"/>
</dbReference>
<dbReference type="SUPFAM" id="SSF50993">
    <property type="entry name" value="Peptidase/esterase 'gauge' domain"/>
    <property type="match status" value="1"/>
</dbReference>